<comment type="caution">
    <text evidence="1">The sequence shown here is derived from an EMBL/GenBank/DDBJ whole genome shotgun (WGS) entry which is preliminary data.</text>
</comment>
<proteinExistence type="predicted"/>
<organism evidence="1">
    <name type="scientific">bioreactor metagenome</name>
    <dbReference type="NCBI Taxonomy" id="1076179"/>
    <lineage>
        <taxon>unclassified sequences</taxon>
        <taxon>metagenomes</taxon>
        <taxon>ecological metagenomes</taxon>
    </lineage>
</organism>
<dbReference type="EMBL" id="VSSQ01004743">
    <property type="protein sequence ID" value="MPM26473.1"/>
    <property type="molecule type" value="Genomic_DNA"/>
</dbReference>
<gene>
    <name evidence="1" type="ORF">SDC9_72975</name>
</gene>
<evidence type="ECO:0000313" key="1">
    <source>
        <dbReference type="EMBL" id="MPM26473.1"/>
    </source>
</evidence>
<sequence length="119" mass="13556">MGRCIYQIDRRLQRLRAADALEDGGHRIGVGQRVLPRLQVLAREQRNGKRAHPRKRANLLGRHIRRGGDQLRNRIGTGRSRIAARSVARANVQGCADGTCFHEFSDQVRCWSLLTICWC</sequence>
<protein>
    <submittedName>
        <fullName evidence="1">Uncharacterized protein</fullName>
    </submittedName>
</protein>
<name>A0A644YJ08_9ZZZZ</name>
<dbReference type="AlphaFoldDB" id="A0A644YJ08"/>
<reference evidence="1" key="1">
    <citation type="submission" date="2019-08" db="EMBL/GenBank/DDBJ databases">
        <authorList>
            <person name="Kucharzyk K."/>
            <person name="Murdoch R.W."/>
            <person name="Higgins S."/>
            <person name="Loffler F."/>
        </authorList>
    </citation>
    <scope>NUCLEOTIDE SEQUENCE</scope>
</reference>
<accession>A0A644YJ08</accession>